<dbReference type="Proteomes" id="UP000259221">
    <property type="component" value="Unassembled WGS sequence"/>
</dbReference>
<accession>A0A3E1IZ48</accession>
<dbReference type="AlphaFoldDB" id="A0A3E1IZ48"/>
<gene>
    <name evidence="1" type="ORF">AXE77_05390</name>
</gene>
<name>A0A3E1IZ48_GARVA</name>
<sequence length="65" mass="7924">MINSRKVSIKGWQAMKKLTKSLTDRQRSSVSFHVEFLIGRNIYLMYRYAFLPIFMKFFKTIKEHY</sequence>
<evidence type="ECO:0000313" key="2">
    <source>
        <dbReference type="Proteomes" id="UP000259221"/>
    </source>
</evidence>
<comment type="caution">
    <text evidence="1">The sequence shown here is derived from an EMBL/GenBank/DDBJ whole genome shotgun (WGS) entry which is preliminary data.</text>
</comment>
<protein>
    <submittedName>
        <fullName evidence="1">Uncharacterized protein</fullName>
    </submittedName>
</protein>
<evidence type="ECO:0000313" key="1">
    <source>
        <dbReference type="EMBL" id="RFD78295.1"/>
    </source>
</evidence>
<organism evidence="1 2">
    <name type="scientific">Gardnerella vaginalis</name>
    <dbReference type="NCBI Taxonomy" id="2702"/>
    <lineage>
        <taxon>Bacteria</taxon>
        <taxon>Bacillati</taxon>
        <taxon>Actinomycetota</taxon>
        <taxon>Actinomycetes</taxon>
        <taxon>Bifidobacteriales</taxon>
        <taxon>Bifidobacteriaceae</taxon>
        <taxon>Gardnerella</taxon>
    </lineage>
</organism>
<reference evidence="1 2" key="1">
    <citation type="submission" date="2016-02" db="EMBL/GenBank/DDBJ databases">
        <authorList>
            <person name="Alioto T."/>
            <person name="Alioto T."/>
        </authorList>
    </citation>
    <scope>NUCLEOTIDE SEQUENCE [LARGE SCALE GENOMIC DNA]</scope>
    <source>
        <strain evidence="1 2">NR010</strain>
    </source>
</reference>
<dbReference type="EMBL" id="LRTV01000011">
    <property type="protein sequence ID" value="RFD78295.1"/>
    <property type="molecule type" value="Genomic_DNA"/>
</dbReference>
<proteinExistence type="predicted"/>